<dbReference type="Proteomes" id="UP000245765">
    <property type="component" value="Unassembled WGS sequence"/>
</dbReference>
<sequence length="124" mass="13609">MTWSHRLILALLLLFEPEWRAFTGRAGLGRVFWVYGVLVSSGLALLFLLAREAQRIDVQQLLLVVMLLYTGLILVAVWRCAGPAAPPWGQIARALTVAWALNVLLLIGFLQIDLAVAWLGGSAS</sequence>
<dbReference type="RefSeq" id="WP_109872885.1">
    <property type="nucleotide sequence ID" value="NZ_QGNA01000005.1"/>
</dbReference>
<dbReference type="AlphaFoldDB" id="A0A317F7X4"/>
<accession>A0A317F7X4</accession>
<comment type="caution">
    <text evidence="2">The sequence shown here is derived from an EMBL/GenBank/DDBJ whole genome shotgun (WGS) entry which is preliminary data.</text>
</comment>
<keyword evidence="1" id="KW-0472">Membrane</keyword>
<evidence type="ECO:0000313" key="3">
    <source>
        <dbReference type="Proteomes" id="UP000245765"/>
    </source>
</evidence>
<feature type="transmembrane region" description="Helical" evidence="1">
    <location>
        <begin position="61"/>
        <end position="78"/>
    </location>
</feature>
<evidence type="ECO:0000256" key="1">
    <source>
        <dbReference type="SAM" id="Phobius"/>
    </source>
</evidence>
<keyword evidence="3" id="KW-1185">Reference proteome</keyword>
<evidence type="ECO:0000313" key="2">
    <source>
        <dbReference type="EMBL" id="PWS35240.1"/>
    </source>
</evidence>
<keyword evidence="1" id="KW-0812">Transmembrane</keyword>
<keyword evidence="1" id="KW-1133">Transmembrane helix</keyword>
<protein>
    <submittedName>
        <fullName evidence="2">Uncharacterized protein</fullName>
    </submittedName>
</protein>
<organism evidence="2 3">
    <name type="scientific">Falsiroseomonas bella</name>
    <dbReference type="NCBI Taxonomy" id="2184016"/>
    <lineage>
        <taxon>Bacteria</taxon>
        <taxon>Pseudomonadati</taxon>
        <taxon>Pseudomonadota</taxon>
        <taxon>Alphaproteobacteria</taxon>
        <taxon>Acetobacterales</taxon>
        <taxon>Roseomonadaceae</taxon>
        <taxon>Falsiroseomonas</taxon>
    </lineage>
</organism>
<feature type="transmembrane region" description="Helical" evidence="1">
    <location>
        <begin position="30"/>
        <end position="49"/>
    </location>
</feature>
<feature type="transmembrane region" description="Helical" evidence="1">
    <location>
        <begin position="98"/>
        <end position="119"/>
    </location>
</feature>
<gene>
    <name evidence="2" type="ORF">DFH01_23335</name>
</gene>
<reference evidence="3" key="1">
    <citation type="submission" date="2018-05" db="EMBL/GenBank/DDBJ databases">
        <authorList>
            <person name="Du Z."/>
            <person name="Wang X."/>
        </authorList>
    </citation>
    <scope>NUCLEOTIDE SEQUENCE [LARGE SCALE GENOMIC DNA]</scope>
    <source>
        <strain evidence="3">CQN31</strain>
    </source>
</reference>
<name>A0A317F7X4_9PROT</name>
<proteinExistence type="predicted"/>
<dbReference type="EMBL" id="QGNA01000005">
    <property type="protein sequence ID" value="PWS35240.1"/>
    <property type="molecule type" value="Genomic_DNA"/>
</dbReference>
<dbReference type="OrthoDB" id="8454375at2"/>